<organism evidence="2 3">
    <name type="scientific">Candidatus Schekmanbacteria bacterium GWA2_38_11</name>
    <dbReference type="NCBI Taxonomy" id="1817876"/>
    <lineage>
        <taxon>Bacteria</taxon>
        <taxon>Candidatus Schekmaniibacteriota</taxon>
    </lineage>
</organism>
<gene>
    <name evidence="2" type="ORF">A2042_07590</name>
</gene>
<feature type="transmembrane region" description="Helical" evidence="1">
    <location>
        <begin position="362"/>
        <end position="381"/>
    </location>
</feature>
<evidence type="ECO:0000313" key="2">
    <source>
        <dbReference type="EMBL" id="OGL39586.1"/>
    </source>
</evidence>
<accession>A0A1F7RDF1</accession>
<dbReference type="Pfam" id="PF16980">
    <property type="entry name" value="CitMHS_2"/>
    <property type="match status" value="1"/>
</dbReference>
<feature type="transmembrane region" description="Helical" evidence="1">
    <location>
        <begin position="12"/>
        <end position="30"/>
    </location>
</feature>
<reference evidence="2 3" key="1">
    <citation type="journal article" date="2016" name="Nat. Commun.">
        <title>Thousands of microbial genomes shed light on interconnected biogeochemical processes in an aquifer system.</title>
        <authorList>
            <person name="Anantharaman K."/>
            <person name="Brown C.T."/>
            <person name="Hug L.A."/>
            <person name="Sharon I."/>
            <person name="Castelle C.J."/>
            <person name="Probst A.J."/>
            <person name="Thomas B.C."/>
            <person name="Singh A."/>
            <person name="Wilkins M.J."/>
            <person name="Karaoz U."/>
            <person name="Brodie E.L."/>
            <person name="Williams K.H."/>
            <person name="Hubbard S.S."/>
            <person name="Banfield J.F."/>
        </authorList>
    </citation>
    <scope>NUCLEOTIDE SEQUENCE [LARGE SCALE GENOMIC DNA]</scope>
</reference>
<sequence>MENVTIIPVNPLMIFPFAFLLLSIAVIPLINKHWWDKNYPIPSFGFGIIVVIYYFFFLKNIPRMVHIGFEYISFISLIGSLFVVAGGIHINIRGRATPHANVIMLLIGAIVSNFLGTTGASMILIRPYLKVNKYRLTSYHVVFFIFIVSNIGGALTPIGDPPLFLGYLKGVPFFWVIGKVWHIWALTIGLVLTVFYFIDHHFYKKVKEKLREEVEAKGEEPHVSGLHNVLFLIAILGAVFINEPKLLREIIMIAAAIGSYFTTKKEIHERNEFNFIPIKEVAILFVGIFATMVPCLDWLQLNAEKIGIRTPGQFFWGTGILSGILDNAPTYLNFLSASFGLQNLQLDNHIHMKIFLEHHWKYIQAISVAAVFFGATTYIGNGPNFMVKSIADQAGAHCPSFFGYIIKYSFPILVPIFAFIWLLFFRFN</sequence>
<name>A0A1F7RDF1_9BACT</name>
<keyword evidence="1" id="KW-0812">Transmembrane</keyword>
<protein>
    <submittedName>
        <fullName evidence="2">Sodium:proton antiporter</fullName>
    </submittedName>
</protein>
<feature type="transmembrane region" description="Helical" evidence="1">
    <location>
        <begin position="42"/>
        <end position="59"/>
    </location>
</feature>
<feature type="transmembrane region" description="Helical" evidence="1">
    <location>
        <begin position="137"/>
        <end position="158"/>
    </location>
</feature>
<keyword evidence="1" id="KW-0472">Membrane</keyword>
<comment type="caution">
    <text evidence="2">The sequence shown here is derived from an EMBL/GenBank/DDBJ whole genome shotgun (WGS) entry which is preliminary data.</text>
</comment>
<dbReference type="InterPro" id="IPR031566">
    <property type="entry name" value="CitMHS_2"/>
</dbReference>
<dbReference type="Proteomes" id="UP000178526">
    <property type="component" value="Unassembled WGS sequence"/>
</dbReference>
<dbReference type="EMBL" id="MGDB01000115">
    <property type="protein sequence ID" value="OGL39586.1"/>
    <property type="molecule type" value="Genomic_DNA"/>
</dbReference>
<dbReference type="AlphaFoldDB" id="A0A1F7RDF1"/>
<feature type="transmembrane region" description="Helical" evidence="1">
    <location>
        <begin position="401"/>
        <end position="425"/>
    </location>
</feature>
<evidence type="ECO:0000256" key="1">
    <source>
        <dbReference type="SAM" id="Phobius"/>
    </source>
</evidence>
<keyword evidence="1" id="KW-1133">Transmembrane helix</keyword>
<feature type="transmembrane region" description="Helical" evidence="1">
    <location>
        <begin position="181"/>
        <end position="202"/>
    </location>
</feature>
<evidence type="ECO:0000313" key="3">
    <source>
        <dbReference type="Proteomes" id="UP000178526"/>
    </source>
</evidence>
<feature type="transmembrane region" description="Helical" evidence="1">
    <location>
        <begin position="102"/>
        <end position="125"/>
    </location>
</feature>
<proteinExistence type="predicted"/>
<feature type="transmembrane region" description="Helical" evidence="1">
    <location>
        <begin position="71"/>
        <end position="90"/>
    </location>
</feature>